<name>A0A1T4JLR2_9HYPH</name>
<evidence type="ECO:0000256" key="2">
    <source>
        <dbReference type="ARBA" id="ARBA00023315"/>
    </source>
</evidence>
<keyword evidence="5" id="KW-1185">Reference proteome</keyword>
<dbReference type="InterPro" id="IPR051321">
    <property type="entry name" value="PHA/PHB_synthase"/>
</dbReference>
<dbReference type="STRING" id="225324.SAMN02745126_00130"/>
<dbReference type="InterPro" id="IPR010941">
    <property type="entry name" value="PhaC_N"/>
</dbReference>
<sequence length="250" mass="28205">MYRTLARRPLLLRRTVAKGSVRSLSQAFLLTHQWWHNVTHEIPGVMPHHEDVVFFVTRQVLDIFSPSNIPFANPKVLQRITETGGTNLVQGFRNWLEDFGRVATGCPPVGTDNFIVGRDVAVTTGKVVYRNHLIEWIQYAPTTKTVIAEPVLIVPAWIVKYYILDLSSEDSLVRYLVEQGYTVFCISWRSPGAEDGDLAMDDYRRMGVLAALDAINAIVPNRGIRATDYCLGARFCRSPPSRWLASTISD</sequence>
<dbReference type="GO" id="GO:0016746">
    <property type="term" value="F:acyltransferase activity"/>
    <property type="evidence" value="ECO:0007669"/>
    <property type="project" value="UniProtKB-KW"/>
</dbReference>
<accession>A0A1T4JLR2</accession>
<dbReference type="PANTHER" id="PTHR36837:SF5">
    <property type="entry name" value="POLY-3-HYDROXYBUTYRATE SYNTHASE"/>
    <property type="match status" value="1"/>
</dbReference>
<dbReference type="EMBL" id="FUWJ01000001">
    <property type="protein sequence ID" value="SJZ31114.1"/>
    <property type="molecule type" value="Genomic_DNA"/>
</dbReference>
<evidence type="ECO:0000256" key="1">
    <source>
        <dbReference type="ARBA" id="ARBA00022679"/>
    </source>
</evidence>
<evidence type="ECO:0000313" key="4">
    <source>
        <dbReference type="EMBL" id="SJZ31114.1"/>
    </source>
</evidence>
<dbReference type="PANTHER" id="PTHR36837">
    <property type="entry name" value="POLY(3-HYDROXYALKANOATE) POLYMERASE SUBUNIT PHAC"/>
    <property type="match status" value="1"/>
</dbReference>
<proteinExistence type="predicted"/>
<protein>
    <submittedName>
        <fullName evidence="4">Poly-beta-hydroxybutyrate polymerase (PhaC) N-terminus</fullName>
    </submittedName>
</protein>
<organism evidence="4 5">
    <name type="scientific">Enhydrobacter aerosaccus</name>
    <dbReference type="NCBI Taxonomy" id="225324"/>
    <lineage>
        <taxon>Bacteria</taxon>
        <taxon>Pseudomonadati</taxon>
        <taxon>Pseudomonadota</taxon>
        <taxon>Alphaproteobacteria</taxon>
        <taxon>Hyphomicrobiales</taxon>
        <taxon>Enhydrobacter</taxon>
    </lineage>
</organism>
<reference evidence="5" key="1">
    <citation type="submission" date="2017-02" db="EMBL/GenBank/DDBJ databases">
        <authorList>
            <person name="Varghese N."/>
            <person name="Submissions S."/>
        </authorList>
    </citation>
    <scope>NUCLEOTIDE SEQUENCE [LARGE SCALE GENOMIC DNA]</scope>
    <source>
        <strain evidence="5">ATCC 27094</strain>
    </source>
</reference>
<gene>
    <name evidence="4" type="ORF">SAMN02745126_00130</name>
</gene>
<dbReference type="GO" id="GO:0042619">
    <property type="term" value="P:poly-hydroxybutyrate biosynthetic process"/>
    <property type="evidence" value="ECO:0007669"/>
    <property type="project" value="InterPro"/>
</dbReference>
<dbReference type="InterPro" id="IPR029058">
    <property type="entry name" value="AB_hydrolase_fold"/>
</dbReference>
<dbReference type="SUPFAM" id="SSF53474">
    <property type="entry name" value="alpha/beta-Hydrolases"/>
    <property type="match status" value="1"/>
</dbReference>
<evidence type="ECO:0000313" key="5">
    <source>
        <dbReference type="Proteomes" id="UP000190092"/>
    </source>
</evidence>
<dbReference type="Proteomes" id="UP000190092">
    <property type="component" value="Unassembled WGS sequence"/>
</dbReference>
<dbReference type="RefSeq" id="WP_218190885.1">
    <property type="nucleotide sequence ID" value="NZ_FUWJ01000001.1"/>
</dbReference>
<dbReference type="Pfam" id="PF07167">
    <property type="entry name" value="PhaC_N"/>
    <property type="match status" value="1"/>
</dbReference>
<feature type="domain" description="Poly-beta-hydroxybutyrate polymerase N-terminal" evidence="3">
    <location>
        <begin position="22"/>
        <end position="176"/>
    </location>
</feature>
<keyword evidence="1" id="KW-0808">Transferase</keyword>
<evidence type="ECO:0000259" key="3">
    <source>
        <dbReference type="Pfam" id="PF07167"/>
    </source>
</evidence>
<dbReference type="AlphaFoldDB" id="A0A1T4JLR2"/>
<keyword evidence="2" id="KW-0012">Acyltransferase</keyword>